<evidence type="ECO:0000313" key="2">
    <source>
        <dbReference type="Proteomes" id="UP001301871"/>
    </source>
</evidence>
<accession>A0AAX3ZXZ9</accession>
<keyword evidence="2" id="KW-1185">Reference proteome</keyword>
<reference evidence="1 2" key="1">
    <citation type="submission" date="2023-08" db="EMBL/GenBank/DDBJ databases">
        <authorList>
            <person name="Du S."/>
            <person name="Wu Z."/>
            <person name="Wu Y."/>
            <person name="Yang M."/>
            <person name="Shao J."/>
            <person name="Liu H."/>
            <person name="Zhao Y."/>
            <person name="Zhang Z."/>
        </authorList>
    </citation>
    <scope>NUCLEOTIDE SEQUENCE [LARGE SCALE GENOMIC DNA]</scope>
</reference>
<protein>
    <submittedName>
        <fullName evidence="1">Uncharacterized protein</fullName>
    </submittedName>
</protein>
<sequence length="56" mass="5653">MTLVSGCATVVSEDAICDGTERLRDDHTDALLADGGDLSVTTGAALIDALDRACGT</sequence>
<dbReference type="Proteomes" id="UP001301871">
    <property type="component" value="Segment"/>
</dbReference>
<proteinExistence type="predicted"/>
<evidence type="ECO:0000313" key="1">
    <source>
        <dbReference type="EMBL" id="WMM94920.1"/>
    </source>
</evidence>
<name>A0AAX3ZXZ9_9CAUD</name>
<dbReference type="EMBL" id="OR420734">
    <property type="protein sequence ID" value="WMM94920.1"/>
    <property type="molecule type" value="Genomic_DNA"/>
</dbReference>
<gene>
    <name evidence="1" type="ORF">CRP804_gp42</name>
</gene>
<organism evidence="1 2">
    <name type="scientific">Roseobacter phage CRP-804</name>
    <dbReference type="NCBI Taxonomy" id="3072850"/>
    <lineage>
        <taxon>Viruses</taxon>
        <taxon>Duplodnaviria</taxon>
        <taxon>Heunggongvirae</taxon>
        <taxon>Uroviricota</taxon>
        <taxon>Caudoviricetes</taxon>
        <taxon>Autographivirales</taxon>
        <taxon>Autographivirales incertae sedis</taxon>
        <taxon>Triteiavirus</taxon>
        <taxon>Triteiavirus CRP804</taxon>
    </lineage>
</organism>